<dbReference type="AlphaFoldDB" id="A2G1V3"/>
<proteinExistence type="predicted"/>
<protein>
    <submittedName>
        <fullName evidence="3">Thioredoxin family protein</fullName>
    </submittedName>
</protein>
<dbReference type="InterPro" id="IPR017937">
    <property type="entry name" value="Thioredoxin_CS"/>
</dbReference>
<organism evidence="3 4">
    <name type="scientific">Trichomonas vaginalis (strain ATCC PRA-98 / G3)</name>
    <dbReference type="NCBI Taxonomy" id="412133"/>
    <lineage>
        <taxon>Eukaryota</taxon>
        <taxon>Metamonada</taxon>
        <taxon>Parabasalia</taxon>
        <taxon>Trichomonadida</taxon>
        <taxon>Trichomonadidae</taxon>
        <taxon>Trichomonas</taxon>
    </lineage>
</organism>
<gene>
    <name evidence="3" type="ORF">TVAG_074180</name>
</gene>
<dbReference type="PROSITE" id="PS51352">
    <property type="entry name" value="THIOREDOXIN_2"/>
    <property type="match status" value="1"/>
</dbReference>
<dbReference type="VEuPathDB" id="TrichDB:TVAG_074180"/>
<dbReference type="EMBL" id="DS114257">
    <property type="protein sequence ID" value="EAX88861.1"/>
    <property type="molecule type" value="Genomic_DNA"/>
</dbReference>
<dbReference type="OrthoDB" id="10263751at2759"/>
<feature type="domain" description="Thioredoxin" evidence="2">
    <location>
        <begin position="1"/>
        <end position="113"/>
    </location>
</feature>
<dbReference type="KEGG" id="tva:4746527"/>
<dbReference type="Pfam" id="PF00085">
    <property type="entry name" value="Thioredoxin"/>
    <property type="match status" value="1"/>
</dbReference>
<dbReference type="SMR" id="A2G1V3"/>
<dbReference type="FunCoup" id="A2G1V3">
    <property type="interactions" value="422"/>
</dbReference>
<evidence type="ECO:0000313" key="3">
    <source>
        <dbReference type="EMBL" id="EAX88861.1"/>
    </source>
</evidence>
<dbReference type="PANTHER" id="PTHR46115">
    <property type="entry name" value="THIOREDOXIN-LIKE PROTEIN 1"/>
    <property type="match status" value="1"/>
</dbReference>
<dbReference type="PRINTS" id="PR00421">
    <property type="entry name" value="THIOREDOXIN"/>
</dbReference>
<keyword evidence="1" id="KW-1015">Disulfide bond</keyword>
<reference evidence="3" key="1">
    <citation type="submission" date="2006-10" db="EMBL/GenBank/DDBJ databases">
        <authorList>
            <person name="Amadeo P."/>
            <person name="Zhao Q."/>
            <person name="Wortman J."/>
            <person name="Fraser-Liggett C."/>
            <person name="Carlton J."/>
        </authorList>
    </citation>
    <scope>NUCLEOTIDE SEQUENCE</scope>
    <source>
        <strain evidence="3">G3</strain>
    </source>
</reference>
<dbReference type="PROSITE" id="PS00194">
    <property type="entry name" value="THIOREDOXIN_1"/>
    <property type="match status" value="1"/>
</dbReference>
<evidence type="ECO:0000256" key="1">
    <source>
        <dbReference type="ARBA" id="ARBA00023157"/>
    </source>
</evidence>
<accession>A2G1V3</accession>
<dbReference type="CDD" id="cd02947">
    <property type="entry name" value="TRX_family"/>
    <property type="match status" value="1"/>
</dbReference>
<dbReference type="VEuPathDB" id="TrichDB:TVAGG3_0570040"/>
<keyword evidence="4" id="KW-1185">Reference proteome</keyword>
<reference evidence="3" key="2">
    <citation type="journal article" date="2007" name="Science">
        <title>Draft genome sequence of the sexually transmitted pathogen Trichomonas vaginalis.</title>
        <authorList>
            <person name="Carlton J.M."/>
            <person name="Hirt R.P."/>
            <person name="Silva J.C."/>
            <person name="Delcher A.L."/>
            <person name="Schatz M."/>
            <person name="Zhao Q."/>
            <person name="Wortman J.R."/>
            <person name="Bidwell S.L."/>
            <person name="Alsmark U.C.M."/>
            <person name="Besteiro S."/>
            <person name="Sicheritz-Ponten T."/>
            <person name="Noel C.J."/>
            <person name="Dacks J.B."/>
            <person name="Foster P.G."/>
            <person name="Simillion C."/>
            <person name="Van de Peer Y."/>
            <person name="Miranda-Saavedra D."/>
            <person name="Barton G.J."/>
            <person name="Westrop G.D."/>
            <person name="Mueller S."/>
            <person name="Dessi D."/>
            <person name="Fiori P.L."/>
            <person name="Ren Q."/>
            <person name="Paulsen I."/>
            <person name="Zhang H."/>
            <person name="Bastida-Corcuera F.D."/>
            <person name="Simoes-Barbosa A."/>
            <person name="Brown M.T."/>
            <person name="Hayes R.D."/>
            <person name="Mukherjee M."/>
            <person name="Okumura C.Y."/>
            <person name="Schneider R."/>
            <person name="Smith A.J."/>
            <person name="Vanacova S."/>
            <person name="Villalvazo M."/>
            <person name="Haas B.J."/>
            <person name="Pertea M."/>
            <person name="Feldblyum T.V."/>
            <person name="Utterback T.R."/>
            <person name="Shu C.L."/>
            <person name="Osoegawa K."/>
            <person name="de Jong P.J."/>
            <person name="Hrdy I."/>
            <person name="Horvathova L."/>
            <person name="Zubacova Z."/>
            <person name="Dolezal P."/>
            <person name="Malik S.B."/>
            <person name="Logsdon J.M. Jr."/>
            <person name="Henze K."/>
            <person name="Gupta A."/>
            <person name="Wang C.C."/>
            <person name="Dunne R.L."/>
            <person name="Upcroft J.A."/>
            <person name="Upcroft P."/>
            <person name="White O."/>
            <person name="Salzberg S.L."/>
            <person name="Tang P."/>
            <person name="Chiu C.-H."/>
            <person name="Lee Y.-S."/>
            <person name="Embley T.M."/>
            <person name="Coombs G.H."/>
            <person name="Mottram J.C."/>
            <person name="Tachezy J."/>
            <person name="Fraser-Liggett C.M."/>
            <person name="Johnson P.J."/>
        </authorList>
    </citation>
    <scope>NUCLEOTIDE SEQUENCE [LARGE SCALE GENOMIC DNA]</scope>
    <source>
        <strain evidence="3">G3</strain>
    </source>
</reference>
<dbReference type="eggNOG" id="KOG0907">
    <property type="taxonomic scope" value="Eukaryota"/>
</dbReference>
<dbReference type="InParanoid" id="A2G1V3"/>
<dbReference type="Proteomes" id="UP000001542">
    <property type="component" value="Unassembled WGS sequence"/>
</dbReference>
<dbReference type="RefSeq" id="XP_001301791.1">
    <property type="nucleotide sequence ID" value="XM_001301790.1"/>
</dbReference>
<dbReference type="InterPro" id="IPR036249">
    <property type="entry name" value="Thioredoxin-like_sf"/>
</dbReference>
<dbReference type="OMA" id="FVFMKRG"/>
<evidence type="ECO:0000259" key="2">
    <source>
        <dbReference type="PROSITE" id="PS51352"/>
    </source>
</evidence>
<dbReference type="STRING" id="5722.A2G1V3"/>
<dbReference type="SUPFAM" id="SSF52833">
    <property type="entry name" value="Thioredoxin-like"/>
    <property type="match status" value="1"/>
</dbReference>
<evidence type="ECO:0000313" key="4">
    <source>
        <dbReference type="Proteomes" id="UP000001542"/>
    </source>
</evidence>
<name>A2G1V3_TRIV3</name>
<dbReference type="InterPro" id="IPR013766">
    <property type="entry name" value="Thioredoxin_domain"/>
</dbReference>
<sequence>MTTEAVTVFTGNYNDMLAAVPENKLIVIDFFATWCGPCRRLGQQLPKLVQDFPNVQFYKVDIDANAALTDYYSVRSVPHIKFFRKETDKLNELYSITGFDLNKLKSKLEQYKN</sequence>
<dbReference type="Gene3D" id="3.40.30.10">
    <property type="entry name" value="Glutaredoxin"/>
    <property type="match status" value="1"/>
</dbReference>